<evidence type="ECO:0000313" key="8">
    <source>
        <dbReference type="EMBL" id="KDE38703.1"/>
    </source>
</evidence>
<dbReference type="EMBL" id="JMSZ01000040">
    <property type="protein sequence ID" value="KDE38703.1"/>
    <property type="molecule type" value="Genomic_DNA"/>
</dbReference>
<evidence type="ECO:0000259" key="7">
    <source>
        <dbReference type="Pfam" id="PF00155"/>
    </source>
</evidence>
<dbReference type="PANTHER" id="PTHR46383:SF2">
    <property type="entry name" value="AMINOTRANSFERASE"/>
    <property type="match status" value="1"/>
</dbReference>
<evidence type="ECO:0000256" key="3">
    <source>
        <dbReference type="ARBA" id="ARBA00022576"/>
    </source>
</evidence>
<protein>
    <recommendedName>
        <fullName evidence="6">Aminotransferase</fullName>
        <ecNumber evidence="6">2.6.1.-</ecNumber>
    </recommendedName>
</protein>
<dbReference type="InterPro" id="IPR015421">
    <property type="entry name" value="PyrdxlP-dep_Trfase_major"/>
</dbReference>
<dbReference type="Pfam" id="PF00155">
    <property type="entry name" value="Aminotran_1_2"/>
    <property type="match status" value="1"/>
</dbReference>
<proteinExistence type="inferred from homology"/>
<dbReference type="OrthoDB" id="9763453at2"/>
<evidence type="ECO:0000256" key="2">
    <source>
        <dbReference type="ARBA" id="ARBA00007441"/>
    </source>
</evidence>
<reference evidence="8 9" key="1">
    <citation type="journal article" date="2005" name="Int. J. Syst. Evol. Microbiol.">
        <title>Nitrincola lacisaponensis gen. nov., sp. nov., a novel alkaliphilic bacterium isolated from an alkaline, saline lake.</title>
        <authorList>
            <person name="Dimitriu P.A."/>
            <person name="Shukla S.K."/>
            <person name="Conradt J."/>
            <person name="Marquez M.C."/>
            <person name="Ventosa A."/>
            <person name="Maglia A."/>
            <person name="Peyton B.M."/>
            <person name="Pinkart H.C."/>
            <person name="Mormile M.R."/>
        </authorList>
    </citation>
    <scope>NUCLEOTIDE SEQUENCE [LARGE SCALE GENOMIC DNA]</scope>
    <source>
        <strain evidence="8 9">4CA</strain>
    </source>
</reference>
<evidence type="ECO:0000256" key="6">
    <source>
        <dbReference type="RuleBase" id="RU000481"/>
    </source>
</evidence>
<name>A0A063XWW1_9GAMM</name>
<dbReference type="PANTHER" id="PTHR46383">
    <property type="entry name" value="ASPARTATE AMINOTRANSFERASE"/>
    <property type="match status" value="1"/>
</dbReference>
<dbReference type="CDD" id="cd00609">
    <property type="entry name" value="AAT_like"/>
    <property type="match status" value="1"/>
</dbReference>
<dbReference type="SUPFAM" id="SSF53383">
    <property type="entry name" value="PLP-dependent transferases"/>
    <property type="match status" value="1"/>
</dbReference>
<sequence>MASNDTKSSRRAASIESFKVMDLLKRARELEAAGCDVVHLEVGEPDFATAEPVAEAAIQAVRAGLTQYTPASGIPELRERIAAFYDQRYGVQISPEQVLVTPGASGALLLAFASLVDAGQRIMTSDPGYPCNRQFLHFLNASAQLVPTGPAEKFQLTNALIAEHWQPETRGVLLASPSNPTGTLVPVDEMQAIAQRVRQLGGQLIVDELYHGLTYGVDAMTALQVDPECFVVNSFSKYFGMTGWRLGWLVAPEGAIKVMERMAQNLFISPPTVSQYAALAAFTPQSLEIFEARRAAFEGRRDFLVQGLRDLGFAIPAMPEGAFYVYADASHLTDDSFAFCWSLLEENHIAVTPGADFGQFNASRYVRFSYTTRLDQIEKALQRLAQRIRG</sequence>
<dbReference type="STRING" id="267850.ADINL_2798"/>
<evidence type="ECO:0000313" key="9">
    <source>
        <dbReference type="Proteomes" id="UP000027318"/>
    </source>
</evidence>
<dbReference type="Gene3D" id="3.40.640.10">
    <property type="entry name" value="Type I PLP-dependent aspartate aminotransferase-like (Major domain)"/>
    <property type="match status" value="1"/>
</dbReference>
<dbReference type="AlphaFoldDB" id="A0A063XWW1"/>
<organism evidence="8 9">
    <name type="scientific">Nitrincola lacisaponensis</name>
    <dbReference type="NCBI Taxonomy" id="267850"/>
    <lineage>
        <taxon>Bacteria</taxon>
        <taxon>Pseudomonadati</taxon>
        <taxon>Pseudomonadota</taxon>
        <taxon>Gammaproteobacteria</taxon>
        <taxon>Oceanospirillales</taxon>
        <taxon>Oceanospirillaceae</taxon>
        <taxon>Nitrincola</taxon>
    </lineage>
</organism>
<dbReference type="GO" id="GO:0008483">
    <property type="term" value="F:transaminase activity"/>
    <property type="evidence" value="ECO:0007669"/>
    <property type="project" value="UniProtKB-KW"/>
</dbReference>
<dbReference type="InterPro" id="IPR050596">
    <property type="entry name" value="AspAT/PAT-like"/>
</dbReference>
<dbReference type="InterPro" id="IPR004839">
    <property type="entry name" value="Aminotransferase_I/II_large"/>
</dbReference>
<dbReference type="InterPro" id="IPR015424">
    <property type="entry name" value="PyrdxlP-dep_Trfase"/>
</dbReference>
<dbReference type="NCBIfam" id="NF006514">
    <property type="entry name" value="PRK08960.1"/>
    <property type="match status" value="1"/>
</dbReference>
<dbReference type="InterPro" id="IPR004838">
    <property type="entry name" value="NHTrfase_class1_PyrdxlP-BS"/>
</dbReference>
<evidence type="ECO:0000256" key="5">
    <source>
        <dbReference type="ARBA" id="ARBA00022898"/>
    </source>
</evidence>
<keyword evidence="3 6" id="KW-0032">Aminotransferase</keyword>
<dbReference type="RefSeq" id="WP_036549423.1">
    <property type="nucleotide sequence ID" value="NZ_JMSZ01000040.1"/>
</dbReference>
<dbReference type="PROSITE" id="PS00105">
    <property type="entry name" value="AA_TRANSFER_CLASS_1"/>
    <property type="match status" value="1"/>
</dbReference>
<feature type="domain" description="Aminotransferase class I/classII large" evidence="7">
    <location>
        <begin position="36"/>
        <end position="384"/>
    </location>
</feature>
<keyword evidence="9" id="KW-1185">Reference proteome</keyword>
<evidence type="ECO:0000256" key="4">
    <source>
        <dbReference type="ARBA" id="ARBA00022679"/>
    </source>
</evidence>
<keyword evidence="4 6" id="KW-0808">Transferase</keyword>
<dbReference type="Proteomes" id="UP000027318">
    <property type="component" value="Unassembled WGS sequence"/>
</dbReference>
<accession>A0A063XWW1</accession>
<dbReference type="GO" id="GO:0006520">
    <property type="term" value="P:amino acid metabolic process"/>
    <property type="evidence" value="ECO:0007669"/>
    <property type="project" value="InterPro"/>
</dbReference>
<keyword evidence="5" id="KW-0663">Pyridoxal phosphate</keyword>
<dbReference type="GO" id="GO:0030170">
    <property type="term" value="F:pyridoxal phosphate binding"/>
    <property type="evidence" value="ECO:0007669"/>
    <property type="project" value="InterPro"/>
</dbReference>
<dbReference type="EC" id="2.6.1.-" evidence="6"/>
<comment type="similarity">
    <text evidence="2 6">Belongs to the class-I pyridoxal-phosphate-dependent aminotransferase family.</text>
</comment>
<dbReference type="NCBIfam" id="NF005601">
    <property type="entry name" value="PRK07337.1"/>
    <property type="match status" value="1"/>
</dbReference>
<evidence type="ECO:0000256" key="1">
    <source>
        <dbReference type="ARBA" id="ARBA00001933"/>
    </source>
</evidence>
<comment type="cofactor">
    <cofactor evidence="1 6">
        <name>pyridoxal 5'-phosphate</name>
        <dbReference type="ChEBI" id="CHEBI:597326"/>
    </cofactor>
</comment>
<gene>
    <name evidence="8" type="ORF">ADINL_2798</name>
</gene>
<comment type="caution">
    <text evidence="8">The sequence shown here is derived from an EMBL/GenBank/DDBJ whole genome shotgun (WGS) entry which is preliminary data.</text>
</comment>
<dbReference type="PATRIC" id="fig|267850.7.peg.2751"/>